<sequence length="237" mass="25858">MSAAQNGQVEAHADGQDTVRMTRLDVKGMVKYFDIMHVPGVKLTNGFDWTKFAAAGGFNDVQSAKDFHPEFSEYFSGFETKACIHARDIDTLVEFWFLLAPSTEECRLEDSSPPVEMLPEANVNDTKAWAATDKAKRYCPSSRDRSASRDSTRTGGPPKLASLVHRNLKNSRSCSSGSATNSAALSFHSTLAPASKVFKSASKTRLSAGMVDGNLCICVSAPSMDMYGTPEPDRNWQ</sequence>
<comment type="caution">
    <text evidence="2">The sequence shown here is derived from an EMBL/GenBank/DDBJ whole genome shotgun (WGS) entry which is preliminary data.</text>
</comment>
<proteinExistence type="predicted"/>
<protein>
    <submittedName>
        <fullName evidence="2">Uncharacterized protein</fullName>
    </submittedName>
</protein>
<name>A0ABR1SW54_9PEZI</name>
<accession>A0ABR1SW54</accession>
<evidence type="ECO:0000256" key="1">
    <source>
        <dbReference type="SAM" id="MobiDB-lite"/>
    </source>
</evidence>
<reference evidence="2 3" key="1">
    <citation type="submission" date="2023-01" db="EMBL/GenBank/DDBJ databases">
        <title>Analysis of 21 Apiospora genomes using comparative genomics revels a genus with tremendous synthesis potential of carbohydrate active enzymes and secondary metabolites.</title>
        <authorList>
            <person name="Sorensen T."/>
        </authorList>
    </citation>
    <scope>NUCLEOTIDE SEQUENCE [LARGE SCALE GENOMIC DNA]</scope>
    <source>
        <strain evidence="2 3">CBS 33761</strain>
    </source>
</reference>
<gene>
    <name evidence="2" type="ORF">PG993_006848</name>
</gene>
<dbReference type="Proteomes" id="UP001444661">
    <property type="component" value="Unassembled WGS sequence"/>
</dbReference>
<feature type="compositionally biased region" description="Basic and acidic residues" evidence="1">
    <location>
        <begin position="142"/>
        <end position="152"/>
    </location>
</feature>
<keyword evidence="3" id="KW-1185">Reference proteome</keyword>
<evidence type="ECO:0000313" key="3">
    <source>
        <dbReference type="Proteomes" id="UP001444661"/>
    </source>
</evidence>
<organism evidence="2 3">
    <name type="scientific">Apiospora rasikravindrae</name>
    <dbReference type="NCBI Taxonomy" id="990691"/>
    <lineage>
        <taxon>Eukaryota</taxon>
        <taxon>Fungi</taxon>
        <taxon>Dikarya</taxon>
        <taxon>Ascomycota</taxon>
        <taxon>Pezizomycotina</taxon>
        <taxon>Sordariomycetes</taxon>
        <taxon>Xylariomycetidae</taxon>
        <taxon>Amphisphaeriales</taxon>
        <taxon>Apiosporaceae</taxon>
        <taxon>Apiospora</taxon>
    </lineage>
</organism>
<feature type="region of interest" description="Disordered" evidence="1">
    <location>
        <begin position="137"/>
        <end position="162"/>
    </location>
</feature>
<evidence type="ECO:0000313" key="2">
    <source>
        <dbReference type="EMBL" id="KAK8038437.1"/>
    </source>
</evidence>
<dbReference type="EMBL" id="JAQQWK010000006">
    <property type="protein sequence ID" value="KAK8038437.1"/>
    <property type="molecule type" value="Genomic_DNA"/>
</dbReference>